<sequence length="180" mass="19433">MREKNVLDALLVVSNVPLTVNSLRNLLPLVGLNDLVNNGGLDLLADISGVALALDELSGSVGDGRHYGIGWFGLVWFASVCVMGKVQWTGDVEANKHAIIDYALTALTPNSYVTASSEGQGDPGFGDSERRRSYYGRTADVNSGETRHGPSPASKIRFAGDLRRVLDYLSLQMQLNARVR</sequence>
<comment type="caution">
    <text evidence="1">The sequence shown here is derived from an EMBL/GenBank/DDBJ whole genome shotgun (WGS) entry which is preliminary data.</text>
</comment>
<dbReference type="Proteomes" id="UP000033140">
    <property type="component" value="Unassembled WGS sequence"/>
</dbReference>
<protein>
    <submittedName>
        <fullName evidence="1">Uncharacterized protein</fullName>
    </submittedName>
</protein>
<accession>A0A0E9NPY5</accession>
<proteinExistence type="predicted"/>
<name>A0A0E9NPY5_SAICN</name>
<evidence type="ECO:0000313" key="1">
    <source>
        <dbReference type="EMBL" id="GAO51761.1"/>
    </source>
</evidence>
<reference evidence="1 2" key="3">
    <citation type="journal article" date="2015" name="Genome Announc.">
        <title>Draft Genome Sequence of the Archiascomycetous Yeast Saitoella complicata.</title>
        <authorList>
            <person name="Yamauchi K."/>
            <person name="Kondo S."/>
            <person name="Hamamoto M."/>
            <person name="Takahashi Y."/>
            <person name="Ogura Y."/>
            <person name="Hayashi T."/>
            <person name="Nishida H."/>
        </authorList>
    </citation>
    <scope>NUCLEOTIDE SEQUENCE [LARGE SCALE GENOMIC DNA]</scope>
    <source>
        <strain evidence="1 2">NRRL Y-17804</strain>
    </source>
</reference>
<organism evidence="1 2">
    <name type="scientific">Saitoella complicata (strain BCRC 22490 / CBS 7301 / JCM 7358 / NBRC 10748 / NRRL Y-17804)</name>
    <dbReference type="NCBI Taxonomy" id="698492"/>
    <lineage>
        <taxon>Eukaryota</taxon>
        <taxon>Fungi</taxon>
        <taxon>Dikarya</taxon>
        <taxon>Ascomycota</taxon>
        <taxon>Taphrinomycotina</taxon>
        <taxon>Taphrinomycotina incertae sedis</taxon>
        <taxon>Saitoella</taxon>
    </lineage>
</organism>
<keyword evidence="2" id="KW-1185">Reference proteome</keyword>
<evidence type="ECO:0000313" key="2">
    <source>
        <dbReference type="Proteomes" id="UP000033140"/>
    </source>
</evidence>
<reference evidence="1 2" key="1">
    <citation type="journal article" date="2011" name="J. Gen. Appl. Microbiol.">
        <title>Draft genome sequencing of the enigmatic yeast Saitoella complicata.</title>
        <authorList>
            <person name="Nishida H."/>
            <person name="Hamamoto M."/>
            <person name="Sugiyama J."/>
        </authorList>
    </citation>
    <scope>NUCLEOTIDE SEQUENCE [LARGE SCALE GENOMIC DNA]</scope>
    <source>
        <strain evidence="1 2">NRRL Y-17804</strain>
    </source>
</reference>
<dbReference type="EMBL" id="BACD03000052">
    <property type="protein sequence ID" value="GAO51761.1"/>
    <property type="molecule type" value="Genomic_DNA"/>
</dbReference>
<gene>
    <name evidence="1" type="ORF">G7K_5854-t1</name>
</gene>
<reference evidence="1 2" key="2">
    <citation type="journal article" date="2014" name="J. Gen. Appl. Microbiol.">
        <title>The early diverging ascomycetous budding yeast Saitoella complicata has three histone deacetylases belonging to the Clr6, Hos2, and Rpd3 lineages.</title>
        <authorList>
            <person name="Nishida H."/>
            <person name="Matsumoto T."/>
            <person name="Kondo S."/>
            <person name="Hamamoto M."/>
            <person name="Yoshikawa H."/>
        </authorList>
    </citation>
    <scope>NUCLEOTIDE SEQUENCE [LARGE SCALE GENOMIC DNA]</scope>
    <source>
        <strain evidence="1 2">NRRL Y-17804</strain>
    </source>
</reference>
<dbReference type="AlphaFoldDB" id="A0A0E9NPY5"/>